<reference evidence="1" key="1">
    <citation type="submission" date="2021-02" db="EMBL/GenBank/DDBJ databases">
        <authorList>
            <person name="Nowell W R."/>
        </authorList>
    </citation>
    <scope>NUCLEOTIDE SEQUENCE</scope>
</reference>
<name>A0A813ZF07_9BILA</name>
<evidence type="ECO:0000313" key="2">
    <source>
        <dbReference type="EMBL" id="CAF4164339.1"/>
    </source>
</evidence>
<proteinExistence type="predicted"/>
<dbReference type="OrthoDB" id="5986190at2759"/>
<dbReference type="Proteomes" id="UP000663891">
    <property type="component" value="Unassembled WGS sequence"/>
</dbReference>
<dbReference type="EMBL" id="CAJOAY010007364">
    <property type="protein sequence ID" value="CAF4164339.1"/>
    <property type="molecule type" value="Genomic_DNA"/>
</dbReference>
<gene>
    <name evidence="2" type="ORF">OKA104_LOCUS38984</name>
    <name evidence="1" type="ORF">VCS650_LOCUS9119</name>
</gene>
<comment type="caution">
    <text evidence="1">The sequence shown here is derived from an EMBL/GenBank/DDBJ whole genome shotgun (WGS) entry which is preliminary data.</text>
</comment>
<protein>
    <submittedName>
        <fullName evidence="1">Uncharacterized protein</fullName>
    </submittedName>
</protein>
<accession>A0A813ZF07</accession>
<sequence length="69" mass="8036">MNKPVETFPFYLKTLQLELKYLPETANKISVYYFNLSTDYAKLDQLDEAIDCTEKSAQQLLKSVPHDHP</sequence>
<evidence type="ECO:0000313" key="3">
    <source>
        <dbReference type="Proteomes" id="UP000663891"/>
    </source>
</evidence>
<organism evidence="1 3">
    <name type="scientific">Adineta steineri</name>
    <dbReference type="NCBI Taxonomy" id="433720"/>
    <lineage>
        <taxon>Eukaryota</taxon>
        <taxon>Metazoa</taxon>
        <taxon>Spiralia</taxon>
        <taxon>Gnathifera</taxon>
        <taxon>Rotifera</taxon>
        <taxon>Eurotatoria</taxon>
        <taxon>Bdelloidea</taxon>
        <taxon>Adinetida</taxon>
        <taxon>Adinetidae</taxon>
        <taxon>Adineta</taxon>
    </lineage>
</organism>
<dbReference type="Proteomes" id="UP000663881">
    <property type="component" value="Unassembled WGS sequence"/>
</dbReference>
<evidence type="ECO:0000313" key="1">
    <source>
        <dbReference type="EMBL" id="CAF0897521.1"/>
    </source>
</evidence>
<dbReference type="AlphaFoldDB" id="A0A813ZF07"/>
<dbReference type="EMBL" id="CAJNON010000062">
    <property type="protein sequence ID" value="CAF0897521.1"/>
    <property type="molecule type" value="Genomic_DNA"/>
</dbReference>